<proteinExistence type="predicted"/>
<dbReference type="InterPro" id="IPR000253">
    <property type="entry name" value="FHA_dom"/>
</dbReference>
<dbReference type="SMART" id="SM00240">
    <property type="entry name" value="FHA"/>
    <property type="match status" value="1"/>
</dbReference>
<dbReference type="InterPro" id="IPR008984">
    <property type="entry name" value="SMAD_FHA_dom_sf"/>
</dbReference>
<evidence type="ECO:0000313" key="3">
    <source>
        <dbReference type="EMBL" id="QDT64021.1"/>
    </source>
</evidence>
<dbReference type="SUPFAM" id="SSF49879">
    <property type="entry name" value="SMAD/FHA domain"/>
    <property type="match status" value="1"/>
</dbReference>
<protein>
    <submittedName>
        <fullName evidence="3">Glycogen accumulation regulator GarA</fullName>
    </submittedName>
</protein>
<accession>A0A517T6M7</accession>
<dbReference type="PROSITE" id="PS50006">
    <property type="entry name" value="FHA_DOMAIN"/>
    <property type="match status" value="1"/>
</dbReference>
<dbReference type="Gene3D" id="2.60.200.20">
    <property type="match status" value="1"/>
</dbReference>
<dbReference type="CDD" id="cd00060">
    <property type="entry name" value="FHA"/>
    <property type="match status" value="1"/>
</dbReference>
<reference evidence="3 4" key="1">
    <citation type="submission" date="2019-02" db="EMBL/GenBank/DDBJ databases">
        <title>Deep-cultivation of Planctomycetes and their phenomic and genomic characterization uncovers novel biology.</title>
        <authorList>
            <person name="Wiegand S."/>
            <person name="Jogler M."/>
            <person name="Boedeker C."/>
            <person name="Pinto D."/>
            <person name="Vollmers J."/>
            <person name="Rivas-Marin E."/>
            <person name="Kohn T."/>
            <person name="Peeters S.H."/>
            <person name="Heuer A."/>
            <person name="Rast P."/>
            <person name="Oberbeckmann S."/>
            <person name="Bunk B."/>
            <person name="Jeske O."/>
            <person name="Meyerdierks A."/>
            <person name="Storesund J.E."/>
            <person name="Kallscheuer N."/>
            <person name="Luecker S."/>
            <person name="Lage O.M."/>
            <person name="Pohl T."/>
            <person name="Merkel B.J."/>
            <person name="Hornburger P."/>
            <person name="Mueller R.-W."/>
            <person name="Bruemmer F."/>
            <person name="Labrenz M."/>
            <person name="Spormann A.M."/>
            <person name="Op den Camp H."/>
            <person name="Overmann J."/>
            <person name="Amann R."/>
            <person name="Jetten M.S.M."/>
            <person name="Mascher T."/>
            <person name="Medema M.H."/>
            <person name="Devos D.P."/>
            <person name="Kaster A.-K."/>
            <person name="Ovreas L."/>
            <person name="Rohde M."/>
            <person name="Galperin M.Y."/>
            <person name="Jogler C."/>
        </authorList>
    </citation>
    <scope>NUCLEOTIDE SEQUENCE [LARGE SCALE GENOMIC DNA]</scope>
    <source>
        <strain evidence="3 4">V22</strain>
    </source>
</reference>
<dbReference type="OrthoDB" id="277679at2"/>
<dbReference type="Pfam" id="PF00498">
    <property type="entry name" value="FHA"/>
    <property type="match status" value="1"/>
</dbReference>
<sequence length="133" mass="14523">MKYYLIPQPDGKPIALNKAVILIGRHPDCDITVADSDRVSRRHCCVVQVNEHYMLRDLGSTNGVRVNGDLIDKEAVLAVGDEISVGDQRLIFAGANQSAGRSAKQYTKTVESESISHPAESEEFSGPIEVVDE</sequence>
<dbReference type="AlphaFoldDB" id="A0A517T6M7"/>
<dbReference type="RefSeq" id="WP_145260841.1">
    <property type="nucleotide sequence ID" value="NZ_CP036316.1"/>
</dbReference>
<dbReference type="KEGG" id="chya:V22_12510"/>
<organism evidence="3 4">
    <name type="scientific">Calycomorphotria hydatis</name>
    <dbReference type="NCBI Taxonomy" id="2528027"/>
    <lineage>
        <taxon>Bacteria</taxon>
        <taxon>Pseudomonadati</taxon>
        <taxon>Planctomycetota</taxon>
        <taxon>Planctomycetia</taxon>
        <taxon>Planctomycetales</taxon>
        <taxon>Planctomycetaceae</taxon>
        <taxon>Calycomorphotria</taxon>
    </lineage>
</organism>
<dbReference type="PANTHER" id="PTHR23308">
    <property type="entry name" value="NUCLEAR INHIBITOR OF PROTEIN PHOSPHATASE-1"/>
    <property type="match status" value="1"/>
</dbReference>
<evidence type="ECO:0000259" key="2">
    <source>
        <dbReference type="PROSITE" id="PS50006"/>
    </source>
</evidence>
<evidence type="ECO:0000256" key="1">
    <source>
        <dbReference type="SAM" id="MobiDB-lite"/>
    </source>
</evidence>
<feature type="compositionally biased region" description="Polar residues" evidence="1">
    <location>
        <begin position="97"/>
        <end position="115"/>
    </location>
</feature>
<gene>
    <name evidence="3" type="primary">garA_1</name>
    <name evidence="3" type="ORF">V22_12510</name>
</gene>
<dbReference type="InterPro" id="IPR050923">
    <property type="entry name" value="Cell_Proc_Reg/RNA_Proc"/>
</dbReference>
<feature type="domain" description="FHA" evidence="2">
    <location>
        <begin position="21"/>
        <end position="71"/>
    </location>
</feature>
<keyword evidence="4" id="KW-1185">Reference proteome</keyword>
<evidence type="ECO:0000313" key="4">
    <source>
        <dbReference type="Proteomes" id="UP000319976"/>
    </source>
</evidence>
<dbReference type="Proteomes" id="UP000319976">
    <property type="component" value="Chromosome"/>
</dbReference>
<name>A0A517T6M7_9PLAN</name>
<dbReference type="EMBL" id="CP036316">
    <property type="protein sequence ID" value="QDT64021.1"/>
    <property type="molecule type" value="Genomic_DNA"/>
</dbReference>
<feature type="region of interest" description="Disordered" evidence="1">
    <location>
        <begin position="97"/>
        <end position="133"/>
    </location>
</feature>